<dbReference type="InterPro" id="IPR006645">
    <property type="entry name" value="NGN-like_dom"/>
</dbReference>
<dbReference type="SUPFAM" id="SSF50104">
    <property type="entry name" value="Translation proteins SH3-like domain"/>
    <property type="match status" value="1"/>
</dbReference>
<gene>
    <name evidence="5" type="primary">nusG</name>
    <name evidence="5" type="ORF">GCM10011335_37420</name>
</gene>
<dbReference type="RefSeq" id="WP_188853554.1">
    <property type="nucleotide sequence ID" value="NZ_BMJJ01000009.1"/>
</dbReference>
<evidence type="ECO:0000313" key="5">
    <source>
        <dbReference type="EMBL" id="GGD30883.1"/>
    </source>
</evidence>
<dbReference type="PANTHER" id="PTHR30265:SF4">
    <property type="entry name" value="KOW MOTIF FAMILY PROTEIN, EXPRESSED"/>
    <property type="match status" value="1"/>
</dbReference>
<evidence type="ECO:0000256" key="1">
    <source>
        <dbReference type="ARBA" id="ARBA00022814"/>
    </source>
</evidence>
<reference evidence="5" key="2">
    <citation type="submission" date="2020-09" db="EMBL/GenBank/DDBJ databases">
        <authorList>
            <person name="Sun Q."/>
            <person name="Zhou Y."/>
        </authorList>
    </citation>
    <scope>NUCLEOTIDE SEQUENCE</scope>
    <source>
        <strain evidence="5">CGMCC 1.15493</strain>
    </source>
</reference>
<dbReference type="CDD" id="cd06091">
    <property type="entry name" value="KOW_NusG"/>
    <property type="match status" value="1"/>
</dbReference>
<organism evidence="5 6">
    <name type="scientific">Aureimonas glaciei</name>
    <dbReference type="NCBI Taxonomy" id="1776957"/>
    <lineage>
        <taxon>Bacteria</taxon>
        <taxon>Pseudomonadati</taxon>
        <taxon>Pseudomonadota</taxon>
        <taxon>Alphaproteobacteria</taxon>
        <taxon>Hyphomicrobiales</taxon>
        <taxon>Aurantimonadaceae</taxon>
        <taxon>Aureimonas</taxon>
    </lineage>
</organism>
<evidence type="ECO:0000256" key="2">
    <source>
        <dbReference type="ARBA" id="ARBA00023015"/>
    </source>
</evidence>
<feature type="domain" description="NusG-like N-terminal" evidence="4">
    <location>
        <begin position="5"/>
        <end position="100"/>
    </location>
</feature>
<dbReference type="InterPro" id="IPR036735">
    <property type="entry name" value="NGN_dom_sf"/>
</dbReference>
<keyword evidence="6" id="KW-1185">Reference proteome</keyword>
<dbReference type="Proteomes" id="UP000613160">
    <property type="component" value="Unassembled WGS sequence"/>
</dbReference>
<dbReference type="SUPFAM" id="SSF82679">
    <property type="entry name" value="N-utilization substance G protein NusG, N-terminal domain"/>
    <property type="match status" value="1"/>
</dbReference>
<dbReference type="InterPro" id="IPR008991">
    <property type="entry name" value="Translation_prot_SH3-like_sf"/>
</dbReference>
<keyword evidence="2" id="KW-0805">Transcription regulation</keyword>
<accession>A0A916Y4F8</accession>
<dbReference type="GO" id="GO:0031564">
    <property type="term" value="P:transcription antitermination"/>
    <property type="evidence" value="ECO:0007669"/>
    <property type="project" value="UniProtKB-KW"/>
</dbReference>
<name>A0A916Y4F8_9HYPH</name>
<dbReference type="InterPro" id="IPR043425">
    <property type="entry name" value="NusG-like"/>
</dbReference>
<dbReference type="GO" id="GO:0006354">
    <property type="term" value="P:DNA-templated transcription elongation"/>
    <property type="evidence" value="ECO:0007669"/>
    <property type="project" value="InterPro"/>
</dbReference>
<reference evidence="5" key="1">
    <citation type="journal article" date="2014" name="Int. J. Syst. Evol. Microbiol.">
        <title>Complete genome sequence of Corynebacterium casei LMG S-19264T (=DSM 44701T), isolated from a smear-ripened cheese.</title>
        <authorList>
            <consortium name="US DOE Joint Genome Institute (JGI-PGF)"/>
            <person name="Walter F."/>
            <person name="Albersmeier A."/>
            <person name="Kalinowski J."/>
            <person name="Ruckert C."/>
        </authorList>
    </citation>
    <scope>NUCLEOTIDE SEQUENCE</scope>
    <source>
        <strain evidence="5">CGMCC 1.15493</strain>
    </source>
</reference>
<evidence type="ECO:0000313" key="6">
    <source>
        <dbReference type="Proteomes" id="UP000613160"/>
    </source>
</evidence>
<protein>
    <submittedName>
        <fullName evidence="5">Transcription termination/antitermination protein NusG</fullName>
    </submittedName>
</protein>
<keyword evidence="1" id="KW-0889">Transcription antitermination</keyword>
<evidence type="ECO:0000256" key="3">
    <source>
        <dbReference type="ARBA" id="ARBA00023163"/>
    </source>
</evidence>
<keyword evidence="3" id="KW-0804">Transcription</keyword>
<dbReference type="AlphaFoldDB" id="A0A916Y4F8"/>
<sequence length="173" mass="19743">MSDLRWYVLRSNPNCEDRAQASLEAAGFVSFIPKYRRERRHKRTKEWLIKEYPLFSRYLFLGLEPGREHWGQVRKCDGVESAVNINGTPLRVSAHEIQQVIDAQATGEFDDLRRSSVKRPHAAGDLIYIESGPFAGFHANVTSLKGKRAIEVMIQIFGRETAVSLEEKQVRAA</sequence>
<comment type="caution">
    <text evidence="5">The sequence shown here is derived from an EMBL/GenBank/DDBJ whole genome shotgun (WGS) entry which is preliminary data.</text>
</comment>
<dbReference type="EMBL" id="BMJJ01000009">
    <property type="protein sequence ID" value="GGD30883.1"/>
    <property type="molecule type" value="Genomic_DNA"/>
</dbReference>
<dbReference type="PANTHER" id="PTHR30265">
    <property type="entry name" value="RHO-INTERACTING TRANSCRIPTION TERMINATION FACTOR NUSG"/>
    <property type="match status" value="1"/>
</dbReference>
<dbReference type="Gene3D" id="3.30.70.940">
    <property type="entry name" value="NusG, N-terminal domain"/>
    <property type="match status" value="1"/>
</dbReference>
<dbReference type="CDD" id="cd09886">
    <property type="entry name" value="NGN_SP"/>
    <property type="match status" value="1"/>
</dbReference>
<dbReference type="Pfam" id="PF02357">
    <property type="entry name" value="NusG"/>
    <property type="match status" value="1"/>
</dbReference>
<proteinExistence type="predicted"/>
<evidence type="ECO:0000259" key="4">
    <source>
        <dbReference type="Pfam" id="PF02357"/>
    </source>
</evidence>